<keyword evidence="2" id="KW-0472">Membrane</keyword>
<evidence type="ECO:0000313" key="3">
    <source>
        <dbReference type="EMBL" id="GGF58578.1"/>
    </source>
</evidence>
<protein>
    <recommendedName>
        <fullName evidence="5">DUF3099 domain-containing protein</fullName>
    </recommendedName>
</protein>
<comment type="caution">
    <text evidence="3">The sequence shown here is derived from an EMBL/GenBank/DDBJ whole genome shotgun (WGS) entry which is preliminary data.</text>
</comment>
<evidence type="ECO:0000256" key="2">
    <source>
        <dbReference type="SAM" id="Phobius"/>
    </source>
</evidence>
<feature type="region of interest" description="Disordered" evidence="1">
    <location>
        <begin position="1"/>
        <end position="24"/>
    </location>
</feature>
<gene>
    <name evidence="3" type="ORF">GCM10011519_35480</name>
</gene>
<dbReference type="InterPro" id="IPR021449">
    <property type="entry name" value="DUF3099"/>
</dbReference>
<dbReference type="RefSeq" id="WP_229661032.1">
    <property type="nucleotide sequence ID" value="NZ_BMKQ01000002.1"/>
</dbReference>
<accession>A0A917BWN9</accession>
<evidence type="ECO:0008006" key="5">
    <source>
        <dbReference type="Google" id="ProtNLM"/>
    </source>
</evidence>
<dbReference type="Proteomes" id="UP000649179">
    <property type="component" value="Unassembled WGS sequence"/>
</dbReference>
<proteinExistence type="predicted"/>
<keyword evidence="4" id="KW-1185">Reference proteome</keyword>
<evidence type="ECO:0000313" key="4">
    <source>
        <dbReference type="Proteomes" id="UP000649179"/>
    </source>
</evidence>
<organism evidence="3 4">
    <name type="scientific">Marmoricola endophyticus</name>
    <dbReference type="NCBI Taxonomy" id="2040280"/>
    <lineage>
        <taxon>Bacteria</taxon>
        <taxon>Bacillati</taxon>
        <taxon>Actinomycetota</taxon>
        <taxon>Actinomycetes</taxon>
        <taxon>Propionibacteriales</taxon>
        <taxon>Nocardioidaceae</taxon>
        <taxon>Marmoricola</taxon>
    </lineage>
</organism>
<keyword evidence="2" id="KW-1133">Transmembrane helix</keyword>
<reference evidence="3" key="1">
    <citation type="journal article" date="2014" name="Int. J. Syst. Evol. Microbiol.">
        <title>Complete genome sequence of Corynebacterium casei LMG S-19264T (=DSM 44701T), isolated from a smear-ripened cheese.</title>
        <authorList>
            <consortium name="US DOE Joint Genome Institute (JGI-PGF)"/>
            <person name="Walter F."/>
            <person name="Albersmeier A."/>
            <person name="Kalinowski J."/>
            <person name="Ruckert C."/>
        </authorList>
    </citation>
    <scope>NUCLEOTIDE SEQUENCE</scope>
    <source>
        <strain evidence="3">CGMCC 1.16067</strain>
    </source>
</reference>
<dbReference type="AlphaFoldDB" id="A0A917BWN9"/>
<feature type="transmembrane region" description="Helical" evidence="2">
    <location>
        <begin position="55"/>
        <end position="75"/>
    </location>
</feature>
<sequence>MADSGRRPSGRPRHDFTPDRDPGLSRRRKEYAVIMGTCVVLILLAWNLVRLWSVPAAVVMSVVAALLAPTAVIVANRTKGD</sequence>
<keyword evidence="2" id="KW-0812">Transmembrane</keyword>
<feature type="transmembrane region" description="Helical" evidence="2">
    <location>
        <begin position="31"/>
        <end position="49"/>
    </location>
</feature>
<evidence type="ECO:0000256" key="1">
    <source>
        <dbReference type="SAM" id="MobiDB-lite"/>
    </source>
</evidence>
<reference evidence="3" key="2">
    <citation type="submission" date="2020-09" db="EMBL/GenBank/DDBJ databases">
        <authorList>
            <person name="Sun Q."/>
            <person name="Zhou Y."/>
        </authorList>
    </citation>
    <scope>NUCLEOTIDE SEQUENCE</scope>
    <source>
        <strain evidence="3">CGMCC 1.16067</strain>
    </source>
</reference>
<name>A0A917BWN9_9ACTN</name>
<dbReference type="Pfam" id="PF11298">
    <property type="entry name" value="DUF3099"/>
    <property type="match status" value="1"/>
</dbReference>
<dbReference type="EMBL" id="BMKQ01000002">
    <property type="protein sequence ID" value="GGF58578.1"/>
    <property type="molecule type" value="Genomic_DNA"/>
</dbReference>